<protein>
    <submittedName>
        <fullName evidence="1">760_t:CDS:1</fullName>
    </submittedName>
</protein>
<gene>
    <name evidence="1" type="ORF">RPERSI_LOCUS35771</name>
</gene>
<evidence type="ECO:0000313" key="1">
    <source>
        <dbReference type="EMBL" id="CAG8849786.1"/>
    </source>
</evidence>
<keyword evidence="2" id="KW-1185">Reference proteome</keyword>
<dbReference type="EMBL" id="CAJVQC010167360">
    <property type="protein sequence ID" value="CAG8849786.1"/>
    <property type="molecule type" value="Genomic_DNA"/>
</dbReference>
<proteinExistence type="predicted"/>
<feature type="non-terminal residue" evidence="1">
    <location>
        <position position="1"/>
    </location>
</feature>
<name>A0ACA9SWK4_9GLOM</name>
<reference evidence="1" key="1">
    <citation type="submission" date="2021-06" db="EMBL/GenBank/DDBJ databases">
        <authorList>
            <person name="Kallberg Y."/>
            <person name="Tangrot J."/>
            <person name="Rosling A."/>
        </authorList>
    </citation>
    <scope>NUCLEOTIDE SEQUENCE</scope>
    <source>
        <strain evidence="1">MA461A</strain>
    </source>
</reference>
<feature type="non-terminal residue" evidence="1">
    <location>
        <position position="71"/>
    </location>
</feature>
<dbReference type="Proteomes" id="UP000789920">
    <property type="component" value="Unassembled WGS sequence"/>
</dbReference>
<comment type="caution">
    <text evidence="1">The sequence shown here is derived from an EMBL/GenBank/DDBJ whole genome shotgun (WGS) entry which is preliminary data.</text>
</comment>
<accession>A0ACA9SWK4</accession>
<sequence length="71" mass="8368">VSNTGKDAREKLQIKLNLEEILRKIQETKVMILLENSALNKCYRANMEELIQIKKSIKKELQYFEDENGNK</sequence>
<evidence type="ECO:0000313" key="2">
    <source>
        <dbReference type="Proteomes" id="UP000789920"/>
    </source>
</evidence>
<organism evidence="1 2">
    <name type="scientific">Racocetra persica</name>
    <dbReference type="NCBI Taxonomy" id="160502"/>
    <lineage>
        <taxon>Eukaryota</taxon>
        <taxon>Fungi</taxon>
        <taxon>Fungi incertae sedis</taxon>
        <taxon>Mucoromycota</taxon>
        <taxon>Glomeromycotina</taxon>
        <taxon>Glomeromycetes</taxon>
        <taxon>Diversisporales</taxon>
        <taxon>Gigasporaceae</taxon>
        <taxon>Racocetra</taxon>
    </lineage>
</organism>